<protein>
    <submittedName>
        <fullName evidence="1">Uncharacterized protein</fullName>
    </submittedName>
</protein>
<comment type="caution">
    <text evidence="1">The sequence shown here is derived from an EMBL/GenBank/DDBJ whole genome shotgun (WGS) entry which is preliminary data.</text>
</comment>
<dbReference type="AlphaFoldDB" id="A0A318RNI5"/>
<organism evidence="1 2">
    <name type="scientific">Williamsia limnetica</name>
    <dbReference type="NCBI Taxonomy" id="882452"/>
    <lineage>
        <taxon>Bacteria</taxon>
        <taxon>Bacillati</taxon>
        <taxon>Actinomycetota</taxon>
        <taxon>Actinomycetes</taxon>
        <taxon>Mycobacteriales</taxon>
        <taxon>Nocardiaceae</taxon>
        <taxon>Williamsia</taxon>
    </lineage>
</organism>
<reference evidence="1 2" key="1">
    <citation type="submission" date="2018-06" db="EMBL/GenBank/DDBJ databases">
        <title>Genomic Encyclopedia of Type Strains, Phase IV (KMG-IV): sequencing the most valuable type-strain genomes for metagenomic binning, comparative biology and taxonomic classification.</title>
        <authorList>
            <person name="Goeker M."/>
        </authorList>
    </citation>
    <scope>NUCLEOTIDE SEQUENCE [LARGE SCALE GENOMIC DNA]</scope>
    <source>
        <strain evidence="1 2">DSM 45521</strain>
    </source>
</reference>
<name>A0A318RNI5_WILLI</name>
<evidence type="ECO:0000313" key="2">
    <source>
        <dbReference type="Proteomes" id="UP000247591"/>
    </source>
</evidence>
<evidence type="ECO:0000313" key="1">
    <source>
        <dbReference type="EMBL" id="PYE17952.1"/>
    </source>
</evidence>
<sequence length="115" mass="12249">MEQYLAALAMAGGPALKSEDAWKMYRALLFTAYEAAVVTATFGSRLRSAQAALGVGRAVEAVQPARDRMIDQISEVGDTISECSYLLIGEVQSESGGGRIDDFARHVIGVPRQAA</sequence>
<gene>
    <name evidence="1" type="ORF">DFR67_10597</name>
</gene>
<dbReference type="Proteomes" id="UP000247591">
    <property type="component" value="Unassembled WGS sequence"/>
</dbReference>
<accession>A0A318RNI5</accession>
<dbReference type="EMBL" id="QJSP01000005">
    <property type="protein sequence ID" value="PYE17952.1"/>
    <property type="molecule type" value="Genomic_DNA"/>
</dbReference>
<keyword evidence="2" id="KW-1185">Reference proteome</keyword>
<proteinExistence type="predicted"/>